<evidence type="ECO:0000256" key="3">
    <source>
        <dbReference type="ARBA" id="ARBA00023306"/>
    </source>
</evidence>
<keyword evidence="11" id="KW-1185">Reference proteome</keyword>
<dbReference type="Proteomes" id="UP001049176">
    <property type="component" value="Chromosome 5"/>
</dbReference>
<feature type="region of interest" description="Disordered" evidence="6">
    <location>
        <begin position="56"/>
        <end position="84"/>
    </location>
</feature>
<dbReference type="SMART" id="SM01332">
    <property type="entry name" value="Cyclin_C"/>
    <property type="match status" value="1"/>
</dbReference>
<dbReference type="GeneID" id="66077364"/>
<evidence type="ECO:0000256" key="7">
    <source>
        <dbReference type="SAM" id="SignalP"/>
    </source>
</evidence>
<protein>
    <submittedName>
        <fullName evidence="10">Uncharacterized protein</fullName>
    </submittedName>
</protein>
<keyword evidence="5" id="KW-0175">Coiled coil</keyword>
<dbReference type="EMBL" id="CM032185">
    <property type="protein sequence ID" value="KAG7091887.1"/>
    <property type="molecule type" value="Genomic_DNA"/>
</dbReference>
<feature type="compositionally biased region" description="Basic and acidic residues" evidence="6">
    <location>
        <begin position="188"/>
        <end position="206"/>
    </location>
</feature>
<dbReference type="Gene3D" id="1.10.472.10">
    <property type="entry name" value="Cyclin-like"/>
    <property type="match status" value="2"/>
</dbReference>
<evidence type="ECO:0000259" key="9">
    <source>
        <dbReference type="SMART" id="SM01332"/>
    </source>
</evidence>
<evidence type="ECO:0000256" key="5">
    <source>
        <dbReference type="SAM" id="Coils"/>
    </source>
</evidence>
<gene>
    <name evidence="10" type="ORF">E1B28_008288</name>
</gene>
<dbReference type="InterPro" id="IPR006671">
    <property type="entry name" value="Cyclin_N"/>
</dbReference>
<comment type="similarity">
    <text evidence="4">Belongs to the cyclin family.</text>
</comment>
<dbReference type="OrthoDB" id="5590282at2759"/>
<dbReference type="Pfam" id="PF02984">
    <property type="entry name" value="Cyclin_C"/>
    <property type="match status" value="1"/>
</dbReference>
<keyword evidence="2 4" id="KW-0195">Cyclin</keyword>
<comment type="caution">
    <text evidence="10">The sequence shown here is derived from an EMBL/GenBank/DDBJ whole genome shotgun (WGS) entry which is preliminary data.</text>
</comment>
<evidence type="ECO:0000256" key="4">
    <source>
        <dbReference type="RuleBase" id="RU000383"/>
    </source>
</evidence>
<evidence type="ECO:0000259" key="8">
    <source>
        <dbReference type="SMART" id="SM00385"/>
    </source>
</evidence>
<dbReference type="PROSITE" id="PS00292">
    <property type="entry name" value="CYCLINS"/>
    <property type="match status" value="1"/>
</dbReference>
<feature type="domain" description="Cyclin-like" evidence="8">
    <location>
        <begin position="457"/>
        <end position="538"/>
    </location>
</feature>
<dbReference type="InterPro" id="IPR048258">
    <property type="entry name" value="Cyclins_cyclin-box"/>
</dbReference>
<dbReference type="Pfam" id="PF00134">
    <property type="entry name" value="Cyclin_N"/>
    <property type="match status" value="1"/>
</dbReference>
<feature type="domain" description="Cyclin C-terminal" evidence="9">
    <location>
        <begin position="453"/>
        <end position="567"/>
    </location>
</feature>
<feature type="chain" id="PRO_5040192445" evidence="7">
    <location>
        <begin position="24"/>
        <end position="619"/>
    </location>
</feature>
<dbReference type="InterPro" id="IPR039361">
    <property type="entry name" value="Cyclin"/>
</dbReference>
<reference evidence="10" key="1">
    <citation type="journal article" date="2021" name="Genome Biol. Evol.">
        <title>The assembled and annotated genome of the fairy-ring fungus Marasmius oreades.</title>
        <authorList>
            <person name="Hiltunen M."/>
            <person name="Ament-Velasquez S.L."/>
            <person name="Johannesson H."/>
        </authorList>
    </citation>
    <scope>NUCLEOTIDE SEQUENCE</scope>
    <source>
        <strain evidence="10">03SP1</strain>
    </source>
</reference>
<keyword evidence="3" id="KW-0131">Cell cycle</keyword>
<dbReference type="FunFam" id="1.10.472.10:FF:000001">
    <property type="entry name" value="G2/mitotic-specific cyclin"/>
    <property type="match status" value="1"/>
</dbReference>
<dbReference type="GO" id="GO:0051301">
    <property type="term" value="P:cell division"/>
    <property type="evidence" value="ECO:0007669"/>
    <property type="project" value="UniProtKB-KW"/>
</dbReference>
<organism evidence="10 11">
    <name type="scientific">Marasmius oreades</name>
    <name type="common">fairy-ring Marasmius</name>
    <dbReference type="NCBI Taxonomy" id="181124"/>
    <lineage>
        <taxon>Eukaryota</taxon>
        <taxon>Fungi</taxon>
        <taxon>Dikarya</taxon>
        <taxon>Basidiomycota</taxon>
        <taxon>Agaricomycotina</taxon>
        <taxon>Agaricomycetes</taxon>
        <taxon>Agaricomycetidae</taxon>
        <taxon>Agaricales</taxon>
        <taxon>Marasmiineae</taxon>
        <taxon>Marasmiaceae</taxon>
        <taxon>Marasmius</taxon>
    </lineage>
</organism>
<feature type="signal peptide" evidence="7">
    <location>
        <begin position="1"/>
        <end position="23"/>
    </location>
</feature>
<sequence length="619" mass="69279">MFRSSSIWLPLASCLPLSPFTLRFVLLFPSLSGRALEALKLMSAVPTRRVLRTTTRTATAKDPENANARPSKINRAKLPPSTSNAVTNGVLVRATGATAASRAKTATTSEVKAELPAAKRKREALGEVTTLVTNNRTGAGGKGKVKESKMQFDGVVINKSKISSRQPLQRTVAPTRQSTRSKIVVAKDDEHNEAAKEDEGGRKVDDNAMMVDPPTRNAQPVLPSLTIRKSIAAANDLPKSSRCSVRLSRPYMDDAELEAGRVFKKPRTSDVPEVVEAQDDLDDPFNEQALGLVDEPEADPNGSEWVDLDADDTGDPLMVSEYVVDIFKYFRQIEVATMPNPNYIANQKDLHWSMRGILSDWLIELQERFRLLPETLFLCLNLIDRFLSARVVSLARLQLVGITCMFIAAKVEEILCPSAQEFLAQTESSYTLSDVFNAEKYILKTLDWNVNFANPVHFLRRVSKADDYNVKARTLAKYLLEIACLEWRLIATPPSLLAAAAMWLARLTIGNETWTPNLAHYSSYTESALLPTANLMLNYVLKPIKHESFYRKYARKRYLKVSTYLRRWALQRWIEGTQVDLTAELPGLKAEIRALRAEEELQADQDEAELVALQMTYES</sequence>
<dbReference type="InterPro" id="IPR013763">
    <property type="entry name" value="Cyclin-like_dom"/>
</dbReference>
<evidence type="ECO:0000313" key="11">
    <source>
        <dbReference type="Proteomes" id="UP001049176"/>
    </source>
</evidence>
<evidence type="ECO:0000313" key="10">
    <source>
        <dbReference type="EMBL" id="KAG7091887.1"/>
    </source>
</evidence>
<dbReference type="InterPro" id="IPR036915">
    <property type="entry name" value="Cyclin-like_sf"/>
</dbReference>
<dbReference type="PANTHER" id="PTHR10177">
    <property type="entry name" value="CYCLINS"/>
    <property type="match status" value="1"/>
</dbReference>
<feature type="domain" description="Cyclin-like" evidence="8">
    <location>
        <begin position="360"/>
        <end position="444"/>
    </location>
</feature>
<evidence type="ECO:0000256" key="1">
    <source>
        <dbReference type="ARBA" id="ARBA00022618"/>
    </source>
</evidence>
<keyword evidence="7" id="KW-0732">Signal</keyword>
<proteinExistence type="inferred from homology"/>
<name>A0A9P7RY79_9AGAR</name>
<dbReference type="RefSeq" id="XP_043008357.1">
    <property type="nucleotide sequence ID" value="XM_043153073.1"/>
</dbReference>
<dbReference type="AlphaFoldDB" id="A0A9P7RY79"/>
<feature type="coiled-coil region" evidence="5">
    <location>
        <begin position="589"/>
        <end position="616"/>
    </location>
</feature>
<dbReference type="SUPFAM" id="SSF47954">
    <property type="entry name" value="Cyclin-like"/>
    <property type="match status" value="2"/>
</dbReference>
<accession>A0A9P7RY79</accession>
<keyword evidence="1" id="KW-0132">Cell division</keyword>
<dbReference type="KEGG" id="more:E1B28_008288"/>
<evidence type="ECO:0000256" key="2">
    <source>
        <dbReference type="ARBA" id="ARBA00023127"/>
    </source>
</evidence>
<evidence type="ECO:0000256" key="6">
    <source>
        <dbReference type="SAM" id="MobiDB-lite"/>
    </source>
</evidence>
<feature type="region of interest" description="Disordered" evidence="6">
    <location>
        <begin position="188"/>
        <end position="220"/>
    </location>
</feature>
<dbReference type="SMART" id="SM00385">
    <property type="entry name" value="CYCLIN"/>
    <property type="match status" value="2"/>
</dbReference>
<dbReference type="InterPro" id="IPR004367">
    <property type="entry name" value="Cyclin_C-dom"/>
</dbReference>